<dbReference type="InterPro" id="IPR058240">
    <property type="entry name" value="rSAM_sf"/>
</dbReference>
<comment type="cofactor">
    <cofactor evidence="8">
        <name>[4Fe-4S] cluster</name>
        <dbReference type="ChEBI" id="CHEBI:49883"/>
    </cofactor>
    <text evidence="8">Binds 1 [4Fe-4S] cluster. The cluster is coordinated with 3 cysteines and an exchangeable S-adenosyl-L-methionine.</text>
</comment>
<keyword evidence="6 8" id="KW-0411">Iron-sulfur</keyword>
<feature type="binding site" evidence="8">
    <location>
        <position position="72"/>
    </location>
    <ligand>
        <name>S-adenosyl-L-methionine</name>
        <dbReference type="ChEBI" id="CHEBI:59789"/>
    </ligand>
</feature>
<organism evidence="10 11">
    <name type="scientific">Prosthecobacter dejongeii</name>
    <dbReference type="NCBI Taxonomy" id="48465"/>
    <lineage>
        <taxon>Bacteria</taxon>
        <taxon>Pseudomonadati</taxon>
        <taxon>Verrucomicrobiota</taxon>
        <taxon>Verrucomicrobiia</taxon>
        <taxon>Verrucomicrobiales</taxon>
        <taxon>Verrucomicrobiaceae</taxon>
        <taxon>Prosthecobacter</taxon>
    </lineage>
</organism>
<keyword evidence="8" id="KW-0671">Queuosine biosynthesis</keyword>
<comment type="similarity">
    <text evidence="8">Belongs to the radical SAM superfamily. 7-carboxy-7-deazaguanine synthase family.</text>
</comment>
<dbReference type="InterPro" id="IPR024924">
    <property type="entry name" value="7-CO-7-deazaguanine_synth-like"/>
</dbReference>
<comment type="cofactor">
    <cofactor evidence="8">
        <name>Mg(2+)</name>
        <dbReference type="ChEBI" id="CHEBI:18420"/>
    </cofactor>
</comment>
<accession>A0A7W7YP69</accession>
<dbReference type="RefSeq" id="WP_184211875.1">
    <property type="nucleotide sequence ID" value="NZ_JACHIF010000010.1"/>
</dbReference>
<evidence type="ECO:0000256" key="1">
    <source>
        <dbReference type="ARBA" id="ARBA00022485"/>
    </source>
</evidence>
<keyword evidence="4 8" id="KW-0460">Magnesium</keyword>
<feature type="domain" description="Radical SAM core" evidence="9">
    <location>
        <begin position="16"/>
        <end position="228"/>
    </location>
</feature>
<comment type="catalytic activity">
    <reaction evidence="8">
        <text>6-carboxy-5,6,7,8-tetrahydropterin + H(+) = 7-carboxy-7-carbaguanine + NH4(+)</text>
        <dbReference type="Rhea" id="RHEA:27974"/>
        <dbReference type="ChEBI" id="CHEBI:15378"/>
        <dbReference type="ChEBI" id="CHEBI:28938"/>
        <dbReference type="ChEBI" id="CHEBI:61032"/>
        <dbReference type="ChEBI" id="CHEBI:61036"/>
        <dbReference type="EC" id="4.3.99.3"/>
    </reaction>
</comment>
<feature type="binding site" evidence="8">
    <location>
        <position position="38"/>
    </location>
    <ligand>
        <name>Mg(2+)</name>
        <dbReference type="ChEBI" id="CHEBI:18420"/>
    </ligand>
</feature>
<comment type="cofactor">
    <cofactor evidence="8">
        <name>S-adenosyl-L-methionine</name>
        <dbReference type="ChEBI" id="CHEBI:59789"/>
    </cofactor>
    <text evidence="8">Binds 1 S-adenosyl-L-methionine per subunit.</text>
</comment>
<keyword evidence="5 8" id="KW-0408">Iron</keyword>
<evidence type="ECO:0000256" key="4">
    <source>
        <dbReference type="ARBA" id="ARBA00022842"/>
    </source>
</evidence>
<gene>
    <name evidence="8" type="primary">queE</name>
    <name evidence="10" type="ORF">HNQ64_004056</name>
</gene>
<dbReference type="Gene3D" id="3.20.20.70">
    <property type="entry name" value="Aldolase class I"/>
    <property type="match status" value="1"/>
</dbReference>
<feature type="binding site" evidence="8">
    <location>
        <position position="29"/>
    </location>
    <ligand>
        <name>[4Fe-4S] cluster</name>
        <dbReference type="ChEBI" id="CHEBI:49883"/>
        <note>4Fe-4S-S-AdoMet</note>
    </ligand>
</feature>
<evidence type="ECO:0000256" key="5">
    <source>
        <dbReference type="ARBA" id="ARBA00023004"/>
    </source>
</evidence>
<evidence type="ECO:0000256" key="6">
    <source>
        <dbReference type="ARBA" id="ARBA00023014"/>
    </source>
</evidence>
<evidence type="ECO:0000313" key="11">
    <source>
        <dbReference type="Proteomes" id="UP000534294"/>
    </source>
</evidence>
<dbReference type="EC" id="4.3.99.3" evidence="8"/>
<dbReference type="AlphaFoldDB" id="A0A7W7YP69"/>
<dbReference type="HAMAP" id="MF_00917">
    <property type="entry name" value="QueE"/>
    <property type="match status" value="1"/>
</dbReference>
<reference evidence="10 11" key="1">
    <citation type="submission" date="2020-08" db="EMBL/GenBank/DDBJ databases">
        <title>Genomic Encyclopedia of Type Strains, Phase IV (KMG-IV): sequencing the most valuable type-strain genomes for metagenomic binning, comparative biology and taxonomic classification.</title>
        <authorList>
            <person name="Goeker M."/>
        </authorList>
    </citation>
    <scope>NUCLEOTIDE SEQUENCE [LARGE SCALE GENOMIC DNA]</scope>
    <source>
        <strain evidence="10 11">DSM 12251</strain>
    </source>
</reference>
<evidence type="ECO:0000313" key="10">
    <source>
        <dbReference type="EMBL" id="MBB5039778.1"/>
    </source>
</evidence>
<feature type="binding site" evidence="8">
    <location>
        <position position="36"/>
    </location>
    <ligand>
        <name>[4Fe-4S] cluster</name>
        <dbReference type="ChEBI" id="CHEBI:49883"/>
        <note>4Fe-4S-S-AdoMet</note>
    </ligand>
</feature>
<feature type="binding site" evidence="8">
    <location>
        <begin position="115"/>
        <end position="117"/>
    </location>
    <ligand>
        <name>S-adenosyl-L-methionine</name>
        <dbReference type="ChEBI" id="CHEBI:59789"/>
    </ligand>
</feature>
<feature type="binding site" evidence="8">
    <location>
        <begin position="10"/>
        <end position="12"/>
    </location>
    <ligand>
        <name>substrate</name>
    </ligand>
</feature>
<dbReference type="GO" id="GO:0000287">
    <property type="term" value="F:magnesium ion binding"/>
    <property type="evidence" value="ECO:0007669"/>
    <property type="project" value="UniProtKB-UniRule"/>
</dbReference>
<dbReference type="PIRSF" id="PIRSF000370">
    <property type="entry name" value="QueE"/>
    <property type="match status" value="1"/>
</dbReference>
<keyword evidence="11" id="KW-1185">Reference proteome</keyword>
<dbReference type="GO" id="GO:0051539">
    <property type="term" value="F:4 iron, 4 sulfur cluster binding"/>
    <property type="evidence" value="ECO:0007669"/>
    <property type="project" value="UniProtKB-UniRule"/>
</dbReference>
<name>A0A7W7YP69_9BACT</name>
<comment type="subunit">
    <text evidence="8">Homodimer.</text>
</comment>
<dbReference type="UniPathway" id="UPA00391"/>
<evidence type="ECO:0000256" key="7">
    <source>
        <dbReference type="ARBA" id="ARBA00023239"/>
    </source>
</evidence>
<dbReference type="EMBL" id="JACHIF010000010">
    <property type="protein sequence ID" value="MBB5039778.1"/>
    <property type="molecule type" value="Genomic_DNA"/>
</dbReference>
<feature type="binding site" evidence="8">
    <location>
        <position position="33"/>
    </location>
    <ligand>
        <name>[4Fe-4S] cluster</name>
        <dbReference type="ChEBI" id="CHEBI:49883"/>
        <note>4Fe-4S-S-AdoMet</note>
    </ligand>
</feature>
<dbReference type="Pfam" id="PF04055">
    <property type="entry name" value="Radical_SAM"/>
    <property type="match status" value="1"/>
</dbReference>
<dbReference type="Proteomes" id="UP000534294">
    <property type="component" value="Unassembled WGS sequence"/>
</dbReference>
<keyword evidence="7 8" id="KW-0456">Lyase</keyword>
<dbReference type="CDD" id="cd01335">
    <property type="entry name" value="Radical_SAM"/>
    <property type="match status" value="1"/>
</dbReference>
<comment type="caution">
    <text evidence="8">Lacks conserved residue(s) required for the propagation of feature annotation.</text>
</comment>
<keyword evidence="3 8" id="KW-0479">Metal-binding</keyword>
<dbReference type="InterPro" id="IPR013785">
    <property type="entry name" value="Aldolase_TIM"/>
</dbReference>
<feature type="binding site" evidence="8">
    <location>
        <position position="25"/>
    </location>
    <ligand>
        <name>substrate</name>
    </ligand>
</feature>
<comment type="pathway">
    <text evidence="8">Purine metabolism; 7-cyano-7-deazaguanine biosynthesis.</text>
</comment>
<dbReference type="SUPFAM" id="SSF102114">
    <property type="entry name" value="Radical SAM enzymes"/>
    <property type="match status" value="1"/>
</dbReference>
<proteinExistence type="inferred from homology"/>
<dbReference type="GO" id="GO:0016840">
    <property type="term" value="F:carbon-nitrogen lyase activity"/>
    <property type="evidence" value="ECO:0007669"/>
    <property type="project" value="UniProtKB-UniRule"/>
</dbReference>
<dbReference type="GO" id="GO:0008616">
    <property type="term" value="P:tRNA queuosine(34) biosynthetic process"/>
    <property type="evidence" value="ECO:0007669"/>
    <property type="project" value="UniProtKB-UniRule"/>
</dbReference>
<comment type="function">
    <text evidence="8">Catalyzes the complex heterocyclic radical-mediated conversion of 6-carboxy-5,6,7,8-tetrahydropterin (CPH4) to 7-carboxy-7-deazaguanine (CDG), a step common to the biosynthetic pathways of all 7-deazapurine-containing compounds.</text>
</comment>
<feature type="binding site" evidence="8">
    <location>
        <position position="70"/>
    </location>
    <ligand>
        <name>substrate</name>
    </ligand>
</feature>
<feature type="binding site" evidence="8">
    <location>
        <begin position="35"/>
        <end position="37"/>
    </location>
    <ligand>
        <name>S-adenosyl-L-methionine</name>
        <dbReference type="ChEBI" id="CHEBI:59789"/>
    </ligand>
</feature>
<dbReference type="SFLD" id="SFLDS00029">
    <property type="entry name" value="Radical_SAM"/>
    <property type="match status" value="1"/>
</dbReference>
<evidence type="ECO:0000259" key="9">
    <source>
        <dbReference type="PROSITE" id="PS51918"/>
    </source>
</evidence>
<keyword evidence="2 8" id="KW-0949">S-adenosyl-L-methionine</keyword>
<keyword evidence="1 8" id="KW-0004">4Fe-4S</keyword>
<protein>
    <recommendedName>
        <fullName evidence="8">7-carboxy-7-deazaguanine synthase</fullName>
        <shortName evidence="8">CDG synthase</shortName>
        <ecNumber evidence="8">4.3.99.3</ecNumber>
    </recommendedName>
    <alternativeName>
        <fullName evidence="8">Queuosine biosynthesis protein QueE</fullName>
    </alternativeName>
</protein>
<dbReference type="PANTHER" id="PTHR42836:SF1">
    <property type="entry name" value="7-CARBOXY-7-DEAZAGUANINE SYNTHASE"/>
    <property type="match status" value="1"/>
</dbReference>
<comment type="caution">
    <text evidence="10">The sequence shown here is derived from an EMBL/GenBank/DDBJ whole genome shotgun (WGS) entry which is preliminary data.</text>
</comment>
<dbReference type="InterPro" id="IPR007197">
    <property type="entry name" value="rSAM"/>
</dbReference>
<dbReference type="GO" id="GO:1904047">
    <property type="term" value="F:S-adenosyl-L-methionine binding"/>
    <property type="evidence" value="ECO:0007669"/>
    <property type="project" value="UniProtKB-UniRule"/>
</dbReference>
<evidence type="ECO:0000256" key="8">
    <source>
        <dbReference type="HAMAP-Rule" id="MF_00917"/>
    </source>
</evidence>
<dbReference type="PROSITE" id="PS51918">
    <property type="entry name" value="RADICAL_SAM"/>
    <property type="match status" value="1"/>
</dbReference>
<evidence type="ECO:0000256" key="2">
    <source>
        <dbReference type="ARBA" id="ARBA00022691"/>
    </source>
</evidence>
<sequence length="232" mass="25743">MRISEIFYSVQGEGSLTGVPSVFVRTSGCNLRCTWCDTPYASWSPEGPDMSLAAILTEVMLHPTRYVVVTGGEPMVAKEIHTFLHQLRDAGKHITIETAGTVQPPALPIDLASLSPKLANSVPSLEKAGAAWLARHQETRLQPAILRQWLEHSRDYQLKFVISSEADLFEAQEVIRSIGIPIPPEKILLMPEGTSLEAMRTRYDLLVKACLTHGYRLSPRLHIELFGNTRGT</sequence>
<evidence type="ECO:0000256" key="3">
    <source>
        <dbReference type="ARBA" id="ARBA00022723"/>
    </source>
</evidence>
<dbReference type="PANTHER" id="PTHR42836">
    <property type="entry name" value="7-CARBOXY-7-DEAZAGUANINE SYNTHASE"/>
    <property type="match status" value="1"/>
</dbReference>